<evidence type="ECO:0000256" key="4">
    <source>
        <dbReference type="ARBA" id="ARBA00022801"/>
    </source>
</evidence>
<name>A0A4S2MPS4_9PEZI</name>
<dbReference type="SUPFAM" id="SSF143081">
    <property type="entry name" value="BB1717-like"/>
    <property type="match status" value="1"/>
</dbReference>
<dbReference type="STRING" id="341454.A0A4S2MPS4"/>
<evidence type="ECO:0000256" key="1">
    <source>
        <dbReference type="ARBA" id="ARBA00008136"/>
    </source>
</evidence>
<evidence type="ECO:0000313" key="9">
    <source>
        <dbReference type="EMBL" id="TGZ79065.1"/>
    </source>
</evidence>
<gene>
    <name evidence="9" type="ORF">EX30DRAFT_122869</name>
</gene>
<accession>A0A4S2MPS4</accession>
<dbReference type="InterPro" id="IPR036590">
    <property type="entry name" value="SRAP-like"/>
</dbReference>
<dbReference type="PANTHER" id="PTHR13604">
    <property type="entry name" value="DC12-RELATED"/>
    <property type="match status" value="1"/>
</dbReference>
<dbReference type="EMBL" id="ML220135">
    <property type="protein sequence ID" value="TGZ79065.1"/>
    <property type="molecule type" value="Genomic_DNA"/>
</dbReference>
<dbReference type="GO" id="GO:0016829">
    <property type="term" value="F:lyase activity"/>
    <property type="evidence" value="ECO:0007669"/>
    <property type="project" value="UniProtKB-KW"/>
</dbReference>
<feature type="region of interest" description="Disordered" evidence="8">
    <location>
        <begin position="345"/>
        <end position="420"/>
    </location>
</feature>
<keyword evidence="10" id="KW-1185">Reference proteome</keyword>
<dbReference type="GO" id="GO:0106300">
    <property type="term" value="P:protein-DNA covalent cross-linking repair"/>
    <property type="evidence" value="ECO:0007669"/>
    <property type="project" value="InterPro"/>
</dbReference>
<keyword evidence="5" id="KW-0190">Covalent protein-DNA linkage</keyword>
<feature type="region of interest" description="Disordered" evidence="8">
    <location>
        <begin position="29"/>
        <end position="66"/>
    </location>
</feature>
<dbReference type="Pfam" id="PF02586">
    <property type="entry name" value="SRAP"/>
    <property type="match status" value="1"/>
</dbReference>
<keyword evidence="7" id="KW-0456">Lyase</keyword>
<evidence type="ECO:0000256" key="8">
    <source>
        <dbReference type="SAM" id="MobiDB-lite"/>
    </source>
</evidence>
<dbReference type="FunCoup" id="A0A4S2MPS4">
    <property type="interactions" value="599"/>
</dbReference>
<keyword evidence="4" id="KW-0378">Hydrolase</keyword>
<keyword evidence="3" id="KW-0227">DNA damage</keyword>
<evidence type="ECO:0000256" key="6">
    <source>
        <dbReference type="ARBA" id="ARBA00023125"/>
    </source>
</evidence>
<dbReference type="GO" id="GO:0006508">
    <property type="term" value="P:proteolysis"/>
    <property type="evidence" value="ECO:0007669"/>
    <property type="project" value="UniProtKB-KW"/>
</dbReference>
<dbReference type="InterPro" id="IPR003738">
    <property type="entry name" value="SRAP"/>
</dbReference>
<dbReference type="PANTHER" id="PTHR13604:SF0">
    <property type="entry name" value="ABASIC SITE PROCESSING PROTEIN HMCES"/>
    <property type="match status" value="1"/>
</dbReference>
<dbReference type="InParanoid" id="A0A4S2MPS4"/>
<feature type="compositionally biased region" description="Acidic residues" evidence="8">
    <location>
        <begin position="345"/>
        <end position="356"/>
    </location>
</feature>
<proteinExistence type="inferred from homology"/>
<dbReference type="Gene3D" id="3.90.1680.10">
    <property type="entry name" value="SOS response associated peptidase-like"/>
    <property type="match status" value="1"/>
</dbReference>
<evidence type="ECO:0000313" key="10">
    <source>
        <dbReference type="Proteomes" id="UP000298138"/>
    </source>
</evidence>
<dbReference type="GO" id="GO:0008233">
    <property type="term" value="F:peptidase activity"/>
    <property type="evidence" value="ECO:0007669"/>
    <property type="project" value="UniProtKB-KW"/>
</dbReference>
<keyword evidence="2" id="KW-0645">Protease</keyword>
<evidence type="ECO:0000256" key="3">
    <source>
        <dbReference type="ARBA" id="ARBA00022763"/>
    </source>
</evidence>
<sequence length="420" mass="46474">MCGRWALALCPSQLRERLEQNGLRVDRWIQDPPERINNSEGSANDASSNNTSTTRNTDANADSTMNTDTNAMADAMMDAVEKDVAVDILGDPMMSTMADTNTTVEAVEKDITNKDTATPPVRPSYNVAPTYIEPIYRARLFSSCSPSSQPSATSPTSLSPPDDITYELVPAKWGVIPSWTTTSGEGHGEGSMAIALKTINCRAEKLGEDRGLWAGLRGKGRCVVPAMGWFEWKARGGVKELQTPYFVRPINDDGLFNFAGLYNTININKYTINTFTIITTPSSSQLRFLHTRMPAVLRSPEEVKQWLDPTNTTWGTGLQALLRPYEDEECGFKNAETTGVKMEEEAEKVELDEGEEIQQKAEAPPPPQGEMNKTRAAIRAAPVTPKKRRNTKSPRTTPTKRKMLDGKGDKKITSFFRKLE</sequence>
<dbReference type="AlphaFoldDB" id="A0A4S2MPS4"/>
<evidence type="ECO:0000256" key="7">
    <source>
        <dbReference type="ARBA" id="ARBA00023239"/>
    </source>
</evidence>
<organism evidence="9 10">
    <name type="scientific">Ascodesmis nigricans</name>
    <dbReference type="NCBI Taxonomy" id="341454"/>
    <lineage>
        <taxon>Eukaryota</taxon>
        <taxon>Fungi</taxon>
        <taxon>Dikarya</taxon>
        <taxon>Ascomycota</taxon>
        <taxon>Pezizomycotina</taxon>
        <taxon>Pezizomycetes</taxon>
        <taxon>Pezizales</taxon>
        <taxon>Ascodesmidaceae</taxon>
        <taxon>Ascodesmis</taxon>
    </lineage>
</organism>
<reference evidence="9 10" key="1">
    <citation type="submission" date="2019-04" db="EMBL/GenBank/DDBJ databases">
        <title>Comparative genomics and transcriptomics to analyze fruiting body development in filamentous ascomycetes.</title>
        <authorList>
            <consortium name="DOE Joint Genome Institute"/>
            <person name="Lutkenhaus R."/>
            <person name="Traeger S."/>
            <person name="Breuer J."/>
            <person name="Kuo A."/>
            <person name="Lipzen A."/>
            <person name="Pangilinan J."/>
            <person name="Dilworth D."/>
            <person name="Sandor L."/>
            <person name="Poggeler S."/>
            <person name="Barry K."/>
            <person name="Grigoriev I.V."/>
            <person name="Nowrousian M."/>
        </authorList>
    </citation>
    <scope>NUCLEOTIDE SEQUENCE [LARGE SCALE GENOMIC DNA]</scope>
    <source>
        <strain evidence="9 10">CBS 389.68</strain>
    </source>
</reference>
<dbReference type="OrthoDB" id="2111841at2759"/>
<feature type="compositionally biased region" description="Low complexity" evidence="8">
    <location>
        <begin position="42"/>
        <end position="66"/>
    </location>
</feature>
<feature type="compositionally biased region" description="Basic and acidic residues" evidence="8">
    <location>
        <begin position="402"/>
        <end position="420"/>
    </location>
</feature>
<dbReference type="Proteomes" id="UP000298138">
    <property type="component" value="Unassembled WGS sequence"/>
</dbReference>
<evidence type="ECO:0000256" key="2">
    <source>
        <dbReference type="ARBA" id="ARBA00022670"/>
    </source>
</evidence>
<evidence type="ECO:0000256" key="5">
    <source>
        <dbReference type="ARBA" id="ARBA00023124"/>
    </source>
</evidence>
<comment type="similarity">
    <text evidence="1">Belongs to the SOS response-associated peptidase family.</text>
</comment>
<dbReference type="GO" id="GO:0003697">
    <property type="term" value="F:single-stranded DNA binding"/>
    <property type="evidence" value="ECO:0007669"/>
    <property type="project" value="InterPro"/>
</dbReference>
<keyword evidence="6" id="KW-0238">DNA-binding</keyword>
<protein>
    <submittedName>
        <fullName evidence="9">DUF159-domain-containing protein</fullName>
    </submittedName>
</protein>